<protein>
    <recommendedName>
        <fullName evidence="1">RNA-directed DNA polymerase</fullName>
        <ecNumber evidence="1">2.7.7.49</ecNumber>
    </recommendedName>
</protein>
<dbReference type="InterPro" id="IPR043502">
    <property type="entry name" value="DNA/RNA_pol_sf"/>
</dbReference>
<evidence type="ECO:0000259" key="10">
    <source>
        <dbReference type="PROSITE" id="PS50878"/>
    </source>
</evidence>
<dbReference type="InterPro" id="IPR051083">
    <property type="entry name" value="GrpII_Intron_Splice-Mob/Def"/>
</dbReference>
<dbReference type="PRINTS" id="PR00866">
    <property type="entry name" value="RNADNAPOLMS"/>
</dbReference>
<name>A0ABS7YR92_9VIBR</name>
<dbReference type="Pfam" id="PF00078">
    <property type="entry name" value="RVT_1"/>
    <property type="match status" value="1"/>
</dbReference>
<organism evidence="11 12">
    <name type="scientific">Vibrio tritonius</name>
    <dbReference type="NCBI Taxonomy" id="1435069"/>
    <lineage>
        <taxon>Bacteria</taxon>
        <taxon>Pseudomonadati</taxon>
        <taxon>Pseudomonadota</taxon>
        <taxon>Gammaproteobacteria</taxon>
        <taxon>Vibrionales</taxon>
        <taxon>Vibrionaceae</taxon>
        <taxon>Vibrio</taxon>
    </lineage>
</organism>
<evidence type="ECO:0000256" key="1">
    <source>
        <dbReference type="ARBA" id="ARBA00012493"/>
    </source>
</evidence>
<dbReference type="EMBL" id="JAIWIU010000078">
    <property type="protein sequence ID" value="MCA2016969.1"/>
    <property type="molecule type" value="Genomic_DNA"/>
</dbReference>
<evidence type="ECO:0000256" key="7">
    <source>
        <dbReference type="ARBA" id="ARBA00023118"/>
    </source>
</evidence>
<evidence type="ECO:0000256" key="6">
    <source>
        <dbReference type="ARBA" id="ARBA00022918"/>
    </source>
</evidence>
<evidence type="ECO:0000256" key="2">
    <source>
        <dbReference type="ARBA" id="ARBA00022679"/>
    </source>
</evidence>
<keyword evidence="12" id="KW-1185">Reference proteome</keyword>
<feature type="domain" description="Reverse transcriptase" evidence="10">
    <location>
        <begin position="16"/>
        <end position="240"/>
    </location>
</feature>
<proteinExistence type="inferred from homology"/>
<dbReference type="RefSeq" id="WP_225250820.1">
    <property type="nucleotide sequence ID" value="NZ_JAIWIU010000078.1"/>
</dbReference>
<dbReference type="NCBIfam" id="NF038233">
    <property type="entry name" value="retron_St85_RT"/>
    <property type="match status" value="1"/>
</dbReference>
<dbReference type="Proteomes" id="UP001199044">
    <property type="component" value="Unassembled WGS sequence"/>
</dbReference>
<keyword evidence="7" id="KW-0051">Antiviral defense</keyword>
<evidence type="ECO:0000313" key="12">
    <source>
        <dbReference type="Proteomes" id="UP001199044"/>
    </source>
</evidence>
<evidence type="ECO:0000313" key="11">
    <source>
        <dbReference type="EMBL" id="MCA2016969.1"/>
    </source>
</evidence>
<evidence type="ECO:0000256" key="3">
    <source>
        <dbReference type="ARBA" id="ARBA00022695"/>
    </source>
</evidence>
<dbReference type="PANTHER" id="PTHR34047:SF7">
    <property type="entry name" value="RNA-DIRECTED DNA POLYMERASE"/>
    <property type="match status" value="1"/>
</dbReference>
<dbReference type="InterPro" id="IPR000477">
    <property type="entry name" value="RT_dom"/>
</dbReference>
<evidence type="ECO:0000256" key="4">
    <source>
        <dbReference type="ARBA" id="ARBA00022723"/>
    </source>
</evidence>
<comment type="caution">
    <text evidence="11">The sequence shown here is derived from an EMBL/GenBank/DDBJ whole genome shotgun (WGS) entry which is preliminary data.</text>
</comment>
<accession>A0ABS7YR92</accession>
<dbReference type="SUPFAM" id="SSF56672">
    <property type="entry name" value="DNA/RNA polymerases"/>
    <property type="match status" value="1"/>
</dbReference>
<evidence type="ECO:0000256" key="5">
    <source>
        <dbReference type="ARBA" id="ARBA00022842"/>
    </source>
</evidence>
<keyword evidence="6 11" id="KW-0695">RNA-directed DNA polymerase</keyword>
<reference evidence="12" key="1">
    <citation type="submission" date="2023-07" db="EMBL/GenBank/DDBJ databases">
        <title>Molecular identification of indigenous halophilic bacteria isolated from red sea cost, biodegradation of synthetic dyes and assessment of degraded metabolite toxicity.</title>
        <authorList>
            <person name="Chaieb K."/>
            <person name="Altayb H.N."/>
        </authorList>
    </citation>
    <scope>NUCLEOTIDE SEQUENCE [LARGE SCALE GENOMIC DNA]</scope>
    <source>
        <strain evidence="12">K20</strain>
    </source>
</reference>
<keyword evidence="3" id="KW-0548">Nucleotidyltransferase</keyword>
<sequence length="313" mass="36352">MTNLFETLQEQLSLPDDELLSYLHTVPLRYKRYYIDKRNSTEKRLIAQPSRTVKILQKYVVSELEEVIPVHQAAMAYCKGRGIKDNAKKHAHSRYLLKMDLKRFFDSITPAILSDVIMKHGIELSEKDYILVSQLFFWKLRRNSPLRLSVGAPSSPFVSNAIMYFFDEEISKHCEELNIVYTRYADDMTFSTNKKNVLFELERTVVKLLRLNFGKDIKVNKEKTVHSSKAHNRHVTGVTLSNTGKLSIGRENKRNIRVSIHRFINGKTNDRDVQTLKGSLGFAKHIEPEFVKSLEDRYGVETIKKIQTFDILP</sequence>
<keyword evidence="4" id="KW-0479">Metal-binding</keyword>
<dbReference type="InterPro" id="IPR000123">
    <property type="entry name" value="Reverse_transcriptase_msDNA"/>
</dbReference>
<dbReference type="GO" id="GO:0003964">
    <property type="term" value="F:RNA-directed DNA polymerase activity"/>
    <property type="evidence" value="ECO:0007669"/>
    <property type="project" value="UniProtKB-KW"/>
</dbReference>
<keyword evidence="5" id="KW-0460">Magnesium</keyword>
<dbReference type="CDD" id="cd03487">
    <property type="entry name" value="RT_Bac_retron_II"/>
    <property type="match status" value="1"/>
</dbReference>
<evidence type="ECO:0000256" key="9">
    <source>
        <dbReference type="ARBA" id="ARBA00048173"/>
    </source>
</evidence>
<keyword evidence="2" id="KW-0808">Transferase</keyword>
<comment type="catalytic activity">
    <reaction evidence="9">
        <text>DNA(n) + a 2'-deoxyribonucleoside 5'-triphosphate = DNA(n+1) + diphosphate</text>
        <dbReference type="Rhea" id="RHEA:22508"/>
        <dbReference type="Rhea" id="RHEA-COMP:17339"/>
        <dbReference type="Rhea" id="RHEA-COMP:17340"/>
        <dbReference type="ChEBI" id="CHEBI:33019"/>
        <dbReference type="ChEBI" id="CHEBI:61560"/>
        <dbReference type="ChEBI" id="CHEBI:173112"/>
        <dbReference type="EC" id="2.7.7.49"/>
    </reaction>
</comment>
<dbReference type="PANTHER" id="PTHR34047">
    <property type="entry name" value="NUCLEAR INTRON MATURASE 1, MITOCHONDRIAL-RELATED"/>
    <property type="match status" value="1"/>
</dbReference>
<comment type="similarity">
    <text evidence="8">Belongs to the bacterial reverse transcriptase family.</text>
</comment>
<dbReference type="EC" id="2.7.7.49" evidence="1"/>
<gene>
    <name evidence="11" type="ORF">LDJ79_12660</name>
</gene>
<evidence type="ECO:0000256" key="8">
    <source>
        <dbReference type="ARBA" id="ARBA00034120"/>
    </source>
</evidence>
<dbReference type="PROSITE" id="PS50878">
    <property type="entry name" value="RT_POL"/>
    <property type="match status" value="1"/>
</dbReference>